<feature type="compositionally biased region" description="Polar residues" evidence="1">
    <location>
        <begin position="63"/>
        <end position="82"/>
    </location>
</feature>
<name>A0A821ZHA7_9BILA</name>
<sequence>MSKQSAISPTTNNNNNNQQRYNDAFTYQHQDDKVSNRTVSASTLSRNSLDPFPPPPQNLEAFDTTNSDVVKQRPSSVMSSRSFVNDAANEQMTTTQVSNIDLRVPQKLM</sequence>
<proteinExistence type="predicted"/>
<comment type="caution">
    <text evidence="2">The sequence shown here is derived from an EMBL/GenBank/DDBJ whole genome shotgun (WGS) entry which is preliminary data.</text>
</comment>
<feature type="compositionally biased region" description="Polar residues" evidence="1">
    <location>
        <begin position="1"/>
        <end position="11"/>
    </location>
</feature>
<dbReference type="EMBL" id="CAJOBR010028020">
    <property type="protein sequence ID" value="CAF4979394.1"/>
    <property type="molecule type" value="Genomic_DNA"/>
</dbReference>
<gene>
    <name evidence="2" type="ORF">QYT958_LOCUS36014</name>
</gene>
<dbReference type="AlphaFoldDB" id="A0A821ZHA7"/>
<protein>
    <submittedName>
        <fullName evidence="2">Uncharacterized protein</fullName>
    </submittedName>
</protein>
<reference evidence="2" key="1">
    <citation type="submission" date="2021-02" db="EMBL/GenBank/DDBJ databases">
        <authorList>
            <person name="Nowell W R."/>
        </authorList>
    </citation>
    <scope>NUCLEOTIDE SEQUENCE</scope>
</reference>
<feature type="region of interest" description="Disordered" evidence="1">
    <location>
        <begin position="1"/>
        <end position="82"/>
    </location>
</feature>
<organism evidence="2 3">
    <name type="scientific">Rotaria socialis</name>
    <dbReference type="NCBI Taxonomy" id="392032"/>
    <lineage>
        <taxon>Eukaryota</taxon>
        <taxon>Metazoa</taxon>
        <taxon>Spiralia</taxon>
        <taxon>Gnathifera</taxon>
        <taxon>Rotifera</taxon>
        <taxon>Eurotatoria</taxon>
        <taxon>Bdelloidea</taxon>
        <taxon>Philodinida</taxon>
        <taxon>Philodinidae</taxon>
        <taxon>Rotaria</taxon>
    </lineage>
</organism>
<evidence type="ECO:0000256" key="1">
    <source>
        <dbReference type="SAM" id="MobiDB-lite"/>
    </source>
</evidence>
<dbReference type="Proteomes" id="UP000663848">
    <property type="component" value="Unassembled WGS sequence"/>
</dbReference>
<feature type="compositionally biased region" description="Polar residues" evidence="1">
    <location>
        <begin position="36"/>
        <end position="48"/>
    </location>
</feature>
<feature type="compositionally biased region" description="Polar residues" evidence="1">
    <location>
        <begin position="18"/>
        <end position="28"/>
    </location>
</feature>
<evidence type="ECO:0000313" key="2">
    <source>
        <dbReference type="EMBL" id="CAF4979394.1"/>
    </source>
</evidence>
<evidence type="ECO:0000313" key="3">
    <source>
        <dbReference type="Proteomes" id="UP000663848"/>
    </source>
</evidence>
<accession>A0A821ZHA7</accession>